<accession>A0A7X1F4T0</accession>
<dbReference type="EMBL" id="JACLAU010000001">
    <property type="protein sequence ID" value="MBC2650380.1"/>
    <property type="molecule type" value="Genomic_DNA"/>
</dbReference>
<keyword evidence="2" id="KW-1185">Reference proteome</keyword>
<dbReference type="Proteomes" id="UP000520156">
    <property type="component" value="Unassembled WGS sequence"/>
</dbReference>
<dbReference type="RefSeq" id="WP_185681780.1">
    <property type="nucleotide sequence ID" value="NZ_JACLAU010000001.1"/>
</dbReference>
<dbReference type="SUPFAM" id="SSF54909">
    <property type="entry name" value="Dimeric alpha+beta barrel"/>
    <property type="match status" value="1"/>
</dbReference>
<sequence length="260" mass="29467">MGLYTTIHLHNVPAGCEADYAAWFEGAHREDLARLRGFRSADRYEVTPEQVMPDIAQPWRYMSVYDFELTHPEIDLPALGPLLAKARDGGLIDDATETERIYSYRLYSDWKSGPNHVPDKPFSSMFMILANFVAGMEEEYHRWYDEVHIPEVCRVPGFVAMRRGRLSAVQIEPRRFCPGSDVVMCGHQTDDLLFSIKDFSARARGVSPSGDQMEPRSKAGSFARTVHFFRKINGPDFWDGGMAYAGDLSVYPPDFRVTGA</sequence>
<dbReference type="InterPro" id="IPR011008">
    <property type="entry name" value="Dimeric_a/b-barrel"/>
</dbReference>
<organism evidence="1 2">
    <name type="scientific">Novosphingobium aerophilum</name>
    <dbReference type="NCBI Taxonomy" id="2839843"/>
    <lineage>
        <taxon>Bacteria</taxon>
        <taxon>Pseudomonadati</taxon>
        <taxon>Pseudomonadota</taxon>
        <taxon>Alphaproteobacteria</taxon>
        <taxon>Sphingomonadales</taxon>
        <taxon>Sphingomonadaceae</taxon>
        <taxon>Novosphingobium</taxon>
    </lineage>
</organism>
<name>A0A7X1F4T0_9SPHN</name>
<gene>
    <name evidence="1" type="ORF">H7F49_01520</name>
</gene>
<proteinExistence type="predicted"/>
<reference evidence="1 2" key="1">
    <citation type="submission" date="2020-08" db="EMBL/GenBank/DDBJ databases">
        <title>The genome sequence of Novosphingobium flavum 4Y4.</title>
        <authorList>
            <person name="Liu Y."/>
        </authorList>
    </citation>
    <scope>NUCLEOTIDE SEQUENCE [LARGE SCALE GENOMIC DNA]</scope>
    <source>
        <strain evidence="1 2">4Y4</strain>
    </source>
</reference>
<dbReference type="AlphaFoldDB" id="A0A7X1F4T0"/>
<comment type="caution">
    <text evidence="1">The sequence shown here is derived from an EMBL/GenBank/DDBJ whole genome shotgun (WGS) entry which is preliminary data.</text>
</comment>
<evidence type="ECO:0000313" key="2">
    <source>
        <dbReference type="Proteomes" id="UP000520156"/>
    </source>
</evidence>
<protein>
    <recommendedName>
        <fullName evidence="3">EthD domain-containing protein</fullName>
    </recommendedName>
</protein>
<evidence type="ECO:0008006" key="3">
    <source>
        <dbReference type="Google" id="ProtNLM"/>
    </source>
</evidence>
<evidence type="ECO:0000313" key="1">
    <source>
        <dbReference type="EMBL" id="MBC2650380.1"/>
    </source>
</evidence>